<organism evidence="1">
    <name type="scientific">Myoviridae sp. ctro722</name>
    <dbReference type="NCBI Taxonomy" id="2827615"/>
    <lineage>
        <taxon>Viruses</taxon>
        <taxon>Duplodnaviria</taxon>
        <taxon>Heunggongvirae</taxon>
        <taxon>Uroviricota</taxon>
        <taxon>Caudoviricetes</taxon>
    </lineage>
</organism>
<dbReference type="EMBL" id="BK015873">
    <property type="protein sequence ID" value="DAD70946.1"/>
    <property type="molecule type" value="Genomic_DNA"/>
</dbReference>
<proteinExistence type="predicted"/>
<accession>A0A8S5LM24</accession>
<name>A0A8S5LM24_9CAUD</name>
<protein>
    <submittedName>
        <fullName evidence="1">Uncharacterized protein</fullName>
    </submittedName>
</protein>
<evidence type="ECO:0000313" key="1">
    <source>
        <dbReference type="EMBL" id="DAD70946.1"/>
    </source>
</evidence>
<sequence length="40" mass="4572">MFGRKIADKAHAADWFILSLAHLTKRSSETEIGFQTTFFV</sequence>
<reference evidence="1" key="1">
    <citation type="journal article" date="2021" name="Proc. Natl. Acad. Sci. U.S.A.">
        <title>A Catalog of Tens of Thousands of Viruses from Human Metagenomes Reveals Hidden Associations with Chronic Diseases.</title>
        <authorList>
            <person name="Tisza M.J."/>
            <person name="Buck C.B."/>
        </authorList>
    </citation>
    <scope>NUCLEOTIDE SEQUENCE</scope>
    <source>
        <strain evidence="1">Ctro722</strain>
    </source>
</reference>